<organism evidence="2">
    <name type="scientific">Lotharella oceanica</name>
    <dbReference type="NCBI Taxonomy" id="641309"/>
    <lineage>
        <taxon>Eukaryota</taxon>
        <taxon>Sar</taxon>
        <taxon>Rhizaria</taxon>
        <taxon>Cercozoa</taxon>
        <taxon>Chlorarachniophyceae</taxon>
        <taxon>Lotharella</taxon>
    </lineage>
</organism>
<feature type="compositionally biased region" description="Low complexity" evidence="1">
    <location>
        <begin position="372"/>
        <end position="389"/>
    </location>
</feature>
<feature type="compositionally biased region" description="Acidic residues" evidence="1">
    <location>
        <begin position="36"/>
        <end position="65"/>
    </location>
</feature>
<feature type="compositionally biased region" description="Low complexity" evidence="1">
    <location>
        <begin position="328"/>
        <end position="341"/>
    </location>
</feature>
<sequence>MSWAHARDFLCFHRHIITCTSLRWMSHHSCIVVVEEDGEDEGDGGGGDDGDDDDDDDEDGDTSDEDGGRIDQELEVHMLRRKVCNVLTQHGVSWTVRLCQETVLAAISRHLRSVALPVLPRALEPLLVITRGFTRGQERAERAAWAAGSRIEARPDGLGPWVPVTVQSVESKDEVERLYCKPTGDSTNHPLFTAHRWDSSGTRPVAPTDHARALNTSPHWYRSAPKLDLLQMQSNLLGLTREMLLHECTAYALLQTPFLAFHVSLALLPPPKEMELPRHEVESRSREACRWLDDALRSPAASPEAVLHGMELAAVISFDHYTSQFPTAGSSSRSVSPSPRAGGRGPHQPKRSQGRSGVVHRGLSLGNILELTTTATTPTTPTNSSSSNSSKKEANDKIGSTSSQHTTFSDANNPAPAREEERKQRGREGDEGGGGGGGGDPQDAAREDQGQKASDRLMALLHYLLRWSKQVQSRTL</sequence>
<reference evidence="2" key="1">
    <citation type="submission" date="2021-01" db="EMBL/GenBank/DDBJ databases">
        <authorList>
            <person name="Corre E."/>
            <person name="Pelletier E."/>
            <person name="Niang G."/>
            <person name="Scheremetjew M."/>
            <person name="Finn R."/>
            <person name="Kale V."/>
            <person name="Holt S."/>
            <person name="Cochrane G."/>
            <person name="Meng A."/>
            <person name="Brown T."/>
            <person name="Cohen L."/>
        </authorList>
    </citation>
    <scope>NUCLEOTIDE SEQUENCE</scope>
    <source>
        <strain evidence="2">CCMP622</strain>
    </source>
</reference>
<evidence type="ECO:0000313" key="2">
    <source>
        <dbReference type="EMBL" id="CAD9777684.1"/>
    </source>
</evidence>
<proteinExistence type="predicted"/>
<feature type="compositionally biased region" description="Basic and acidic residues" evidence="1">
    <location>
        <begin position="443"/>
        <end position="453"/>
    </location>
</feature>
<evidence type="ECO:0000256" key="1">
    <source>
        <dbReference type="SAM" id="MobiDB-lite"/>
    </source>
</evidence>
<accession>A0A7S2U4P7</accession>
<dbReference type="EMBL" id="HBHP01035255">
    <property type="protein sequence ID" value="CAD9777684.1"/>
    <property type="molecule type" value="Transcribed_RNA"/>
</dbReference>
<feature type="compositionally biased region" description="Polar residues" evidence="1">
    <location>
        <begin position="398"/>
        <end position="412"/>
    </location>
</feature>
<feature type="region of interest" description="Disordered" evidence="1">
    <location>
        <begin position="36"/>
        <end position="70"/>
    </location>
</feature>
<name>A0A7S2U4P7_9EUKA</name>
<feature type="compositionally biased region" description="Basic and acidic residues" evidence="1">
    <location>
        <begin position="417"/>
        <end position="430"/>
    </location>
</feature>
<feature type="region of interest" description="Disordered" evidence="1">
    <location>
        <begin position="326"/>
        <end position="358"/>
    </location>
</feature>
<protein>
    <submittedName>
        <fullName evidence="2">Uncharacterized protein</fullName>
    </submittedName>
</protein>
<gene>
    <name evidence="2" type="ORF">LSP00402_LOCUS21700</name>
</gene>
<feature type="region of interest" description="Disordered" evidence="1">
    <location>
        <begin position="371"/>
        <end position="453"/>
    </location>
</feature>
<dbReference type="AlphaFoldDB" id="A0A7S2U4P7"/>